<feature type="compositionally biased region" description="Basic and acidic residues" evidence="3">
    <location>
        <begin position="164"/>
        <end position="184"/>
    </location>
</feature>
<dbReference type="PANTHER" id="PTHR43201:SF5">
    <property type="entry name" value="MEDIUM-CHAIN ACYL-COA LIGASE ACSF2, MITOCHONDRIAL"/>
    <property type="match status" value="1"/>
</dbReference>
<sequence>MERRPEQGRGNRWFTVNWSEEPYQWVGDWAARRASLSPNRTAIVDATTETSVTYGDLEDRANQTARLLETHDVTDGDRVAVVSRNRLEVFDLFFATGKTGGVLAPLSYRLAPPELAALLDLVDPNLLVIESPYVERLEHAIARATVDPAVLELETEDPAGGWDVYRDERPADSSPVETRERSLSDPHLLLHTGGSTGTPKETTITHGSIYWNSMNTITAWGLRPDDVTPMVFPTFHTGGWNVLTLPLFHMGATVVIDREVEPARVLEQVETYGATILVAVPAVLRAMATDDDWEATDLSSLRFVKSGGGPCRETIVRAWQRRGVDFSQGYGLTEIGPNNFAMPDDYGDDKVASVGKPVFHADARVVDEDGVELDDGGVGELELTGPHGAREYWRNPEASEETFGERASDSSPWVSTGDLARIDSDGYFHIEGRKKNMFISGGENVYPPEVEDVITDHDAVAEAVVVGVPDDQWGTVGKAVVELADGYAPDVGAMGHTVETADGGTGTANVGSTESTEREPLLTLKDLEVFLDGKLARFKIPKYLAFVEEMPMSGPSKIDRGAIEERFGGGSS</sequence>
<dbReference type="Gene3D" id="3.40.50.12780">
    <property type="entry name" value="N-terminal domain of ligase-like"/>
    <property type="match status" value="1"/>
</dbReference>
<accession>A0AAP2Z8Y3</accession>
<dbReference type="InterPro" id="IPR045851">
    <property type="entry name" value="AMP-bd_C_sf"/>
</dbReference>
<reference evidence="6 7" key="1">
    <citation type="submission" date="2022-09" db="EMBL/GenBank/DDBJ databases">
        <title>Enrichment on poylsaccharides allowed isolation of novel metabolic and taxonomic groups of Haloarchaea.</title>
        <authorList>
            <person name="Sorokin D.Y."/>
            <person name="Elcheninov A.G."/>
            <person name="Khizhniak T.V."/>
            <person name="Kolganova T.V."/>
            <person name="Kublanov I.V."/>
        </authorList>
    </citation>
    <scope>NUCLEOTIDE SEQUENCE [LARGE SCALE GENOMIC DNA]</scope>
    <source>
        <strain evidence="6 7">AArc-curdl1</strain>
    </source>
</reference>
<dbReference type="InterPro" id="IPR025110">
    <property type="entry name" value="AMP-bd_C"/>
</dbReference>
<feature type="domain" description="AMP-binding enzyme C-terminal" evidence="5">
    <location>
        <begin position="449"/>
        <end position="487"/>
    </location>
</feature>
<gene>
    <name evidence="6" type="ORF">OB919_12790</name>
</gene>
<feature type="domain" description="AMP-dependent synthetase/ligase" evidence="4">
    <location>
        <begin position="32"/>
        <end position="393"/>
    </location>
</feature>
<dbReference type="RefSeq" id="WP_342809170.1">
    <property type="nucleotide sequence ID" value="NZ_JAOPJZ010000010.1"/>
</dbReference>
<dbReference type="AlphaFoldDB" id="A0AAP2Z8Y3"/>
<dbReference type="EMBL" id="JAOPJZ010000010">
    <property type="protein sequence ID" value="MCU4752842.1"/>
    <property type="molecule type" value="Genomic_DNA"/>
</dbReference>
<evidence type="ECO:0000259" key="5">
    <source>
        <dbReference type="Pfam" id="PF13193"/>
    </source>
</evidence>
<protein>
    <submittedName>
        <fullName evidence="6">AMP-binding protein</fullName>
    </submittedName>
</protein>
<dbReference type="Gene3D" id="3.30.300.30">
    <property type="match status" value="1"/>
</dbReference>
<dbReference type="PROSITE" id="PS00455">
    <property type="entry name" value="AMP_BINDING"/>
    <property type="match status" value="1"/>
</dbReference>
<name>A0AAP2Z8Y3_9EURY</name>
<dbReference type="InterPro" id="IPR000873">
    <property type="entry name" value="AMP-dep_synth/lig_dom"/>
</dbReference>
<evidence type="ECO:0000313" key="7">
    <source>
        <dbReference type="Proteomes" id="UP001321047"/>
    </source>
</evidence>
<proteinExistence type="inferred from homology"/>
<evidence type="ECO:0000313" key="6">
    <source>
        <dbReference type="EMBL" id="MCU4752842.1"/>
    </source>
</evidence>
<feature type="region of interest" description="Disordered" evidence="3">
    <location>
        <begin position="161"/>
        <end position="197"/>
    </location>
</feature>
<evidence type="ECO:0000256" key="3">
    <source>
        <dbReference type="SAM" id="MobiDB-lite"/>
    </source>
</evidence>
<keyword evidence="7" id="KW-1185">Reference proteome</keyword>
<dbReference type="InterPro" id="IPR042099">
    <property type="entry name" value="ANL_N_sf"/>
</dbReference>
<dbReference type="InterPro" id="IPR020845">
    <property type="entry name" value="AMP-binding_CS"/>
</dbReference>
<evidence type="ECO:0000256" key="1">
    <source>
        <dbReference type="ARBA" id="ARBA00006432"/>
    </source>
</evidence>
<evidence type="ECO:0000259" key="4">
    <source>
        <dbReference type="Pfam" id="PF00501"/>
    </source>
</evidence>
<dbReference type="Pfam" id="PF13193">
    <property type="entry name" value="AMP-binding_C"/>
    <property type="match status" value="1"/>
</dbReference>
<keyword evidence="2" id="KW-0436">Ligase</keyword>
<evidence type="ECO:0000256" key="2">
    <source>
        <dbReference type="ARBA" id="ARBA00022598"/>
    </source>
</evidence>
<dbReference type="Proteomes" id="UP001321047">
    <property type="component" value="Unassembled WGS sequence"/>
</dbReference>
<comment type="similarity">
    <text evidence="1">Belongs to the ATP-dependent AMP-binding enzyme family.</text>
</comment>
<dbReference type="SUPFAM" id="SSF56801">
    <property type="entry name" value="Acetyl-CoA synthetase-like"/>
    <property type="match status" value="1"/>
</dbReference>
<dbReference type="GO" id="GO:0031956">
    <property type="term" value="F:medium-chain fatty acid-CoA ligase activity"/>
    <property type="evidence" value="ECO:0007669"/>
    <property type="project" value="TreeGrafter"/>
</dbReference>
<dbReference type="PANTHER" id="PTHR43201">
    <property type="entry name" value="ACYL-COA SYNTHETASE"/>
    <property type="match status" value="1"/>
</dbReference>
<comment type="caution">
    <text evidence="6">The sequence shown here is derived from an EMBL/GenBank/DDBJ whole genome shotgun (WGS) entry which is preliminary data.</text>
</comment>
<organism evidence="6 7">
    <name type="scientific">Natronosalvus hydrolyticus</name>
    <dbReference type="NCBI Taxonomy" id="2979988"/>
    <lineage>
        <taxon>Archaea</taxon>
        <taxon>Methanobacteriati</taxon>
        <taxon>Methanobacteriota</taxon>
        <taxon>Stenosarchaea group</taxon>
        <taxon>Halobacteria</taxon>
        <taxon>Halobacteriales</taxon>
        <taxon>Natrialbaceae</taxon>
        <taxon>Natronosalvus</taxon>
    </lineage>
</organism>
<dbReference type="GO" id="GO:0006631">
    <property type="term" value="P:fatty acid metabolic process"/>
    <property type="evidence" value="ECO:0007669"/>
    <property type="project" value="TreeGrafter"/>
</dbReference>
<dbReference type="Pfam" id="PF00501">
    <property type="entry name" value="AMP-binding"/>
    <property type="match status" value="1"/>
</dbReference>